<reference evidence="1 2" key="1">
    <citation type="submission" date="2019-02" db="EMBL/GenBank/DDBJ databases">
        <title>Deep-cultivation of Planctomycetes and their phenomic and genomic characterization uncovers novel biology.</title>
        <authorList>
            <person name="Wiegand S."/>
            <person name="Jogler M."/>
            <person name="Boedeker C."/>
            <person name="Pinto D."/>
            <person name="Vollmers J."/>
            <person name="Rivas-Marin E."/>
            <person name="Kohn T."/>
            <person name="Peeters S.H."/>
            <person name="Heuer A."/>
            <person name="Rast P."/>
            <person name="Oberbeckmann S."/>
            <person name="Bunk B."/>
            <person name="Jeske O."/>
            <person name="Meyerdierks A."/>
            <person name="Storesund J.E."/>
            <person name="Kallscheuer N."/>
            <person name="Luecker S."/>
            <person name="Lage O.M."/>
            <person name="Pohl T."/>
            <person name="Merkel B.J."/>
            <person name="Hornburger P."/>
            <person name="Mueller R.-W."/>
            <person name="Bruemmer F."/>
            <person name="Labrenz M."/>
            <person name="Spormann A.M."/>
            <person name="Op Den Camp H."/>
            <person name="Overmann J."/>
            <person name="Amann R."/>
            <person name="Jetten M.S.M."/>
            <person name="Mascher T."/>
            <person name="Medema M.H."/>
            <person name="Devos D.P."/>
            <person name="Kaster A.-K."/>
            <person name="Ovreas L."/>
            <person name="Rohde M."/>
            <person name="Galperin M.Y."/>
            <person name="Jogler C."/>
        </authorList>
    </citation>
    <scope>NUCLEOTIDE SEQUENCE [LARGE SCALE GENOMIC DNA]</scope>
    <source>
        <strain evidence="1 2">Pla111</strain>
    </source>
</reference>
<name>A0A5C5VVQ8_9BACT</name>
<evidence type="ECO:0000313" key="2">
    <source>
        <dbReference type="Proteomes" id="UP000318995"/>
    </source>
</evidence>
<accession>A0A5C5VVQ8</accession>
<keyword evidence="2" id="KW-1185">Reference proteome</keyword>
<proteinExistence type="predicted"/>
<dbReference type="AlphaFoldDB" id="A0A5C5VVQ8"/>
<dbReference type="RefSeq" id="WP_146575186.1">
    <property type="nucleotide sequence ID" value="NZ_SJPH01000008.1"/>
</dbReference>
<dbReference type="Proteomes" id="UP000318995">
    <property type="component" value="Unassembled WGS sequence"/>
</dbReference>
<dbReference type="OrthoDB" id="213056at2"/>
<comment type="caution">
    <text evidence="1">The sequence shown here is derived from an EMBL/GenBank/DDBJ whole genome shotgun (WGS) entry which is preliminary data.</text>
</comment>
<evidence type="ECO:0000313" key="1">
    <source>
        <dbReference type="EMBL" id="TWT41602.1"/>
    </source>
</evidence>
<dbReference type="EMBL" id="SJPH01000008">
    <property type="protein sequence ID" value="TWT41602.1"/>
    <property type="molecule type" value="Genomic_DNA"/>
</dbReference>
<sequence length="153" mass="16849">MYSVYDRHGLQIAYPANWHLEEESDQDAQLQLTISSPATAFWTLALYPGLHDPTPLAEQALAALRVEYPDLESEPADEAIEGTPLVGRDINFICLDLTNTARVRVGHWGASTLVLFMQAEDREFEAAGPIFRAITQSLLVGPPRTVEGSPAED</sequence>
<organism evidence="1 2">
    <name type="scientific">Botrimarina hoheduenensis</name>
    <dbReference type="NCBI Taxonomy" id="2528000"/>
    <lineage>
        <taxon>Bacteria</taxon>
        <taxon>Pseudomonadati</taxon>
        <taxon>Planctomycetota</taxon>
        <taxon>Planctomycetia</taxon>
        <taxon>Pirellulales</taxon>
        <taxon>Lacipirellulaceae</taxon>
        <taxon>Botrimarina</taxon>
    </lineage>
</organism>
<gene>
    <name evidence="1" type="ORF">Pla111_29790</name>
</gene>
<protein>
    <recommendedName>
        <fullName evidence="3">DUF1795 domain-containing protein</fullName>
    </recommendedName>
</protein>
<evidence type="ECO:0008006" key="3">
    <source>
        <dbReference type="Google" id="ProtNLM"/>
    </source>
</evidence>